<dbReference type="SUPFAM" id="SSF51197">
    <property type="entry name" value="Clavaminate synthase-like"/>
    <property type="match status" value="1"/>
</dbReference>
<comment type="similarity">
    <text evidence="1">Belongs to the iron/ascorbate-dependent oxidoreductase family.</text>
</comment>
<proteinExistence type="inferred from homology"/>
<dbReference type="HOGENOM" id="CLU_010119_6_5_1"/>
<reference evidence="3 4" key="1">
    <citation type="journal article" date="2007" name="Science">
        <title>Sea anemone genome reveals ancestral eumetazoan gene repertoire and genomic organization.</title>
        <authorList>
            <person name="Putnam N.H."/>
            <person name="Srivastava M."/>
            <person name="Hellsten U."/>
            <person name="Dirks B."/>
            <person name="Chapman J."/>
            <person name="Salamov A."/>
            <person name="Terry A."/>
            <person name="Shapiro H."/>
            <person name="Lindquist E."/>
            <person name="Kapitonov V.V."/>
            <person name="Jurka J."/>
            <person name="Genikhovich G."/>
            <person name="Grigoriev I.V."/>
            <person name="Lucas S.M."/>
            <person name="Steele R.E."/>
            <person name="Finnerty J.R."/>
            <person name="Technau U."/>
            <person name="Martindale M.Q."/>
            <person name="Rokhsar D.S."/>
        </authorList>
    </citation>
    <scope>NUCLEOTIDE SEQUENCE [LARGE SCALE GENOMIC DNA]</scope>
    <source>
        <strain evidence="4">CH2 X CH6</strain>
    </source>
</reference>
<dbReference type="EMBL" id="DS469519">
    <property type="protein sequence ID" value="EDO47482.1"/>
    <property type="molecule type" value="Genomic_DNA"/>
</dbReference>
<dbReference type="InterPro" id="IPR050231">
    <property type="entry name" value="Iron_ascorbate_oxido_reductase"/>
</dbReference>
<evidence type="ECO:0000313" key="4">
    <source>
        <dbReference type="Proteomes" id="UP000001593"/>
    </source>
</evidence>
<dbReference type="Gene3D" id="2.60.120.330">
    <property type="entry name" value="B-lactam Antibiotic, Isopenicillin N Synthase, Chain"/>
    <property type="match status" value="1"/>
</dbReference>
<dbReference type="Pfam" id="PF14226">
    <property type="entry name" value="DIOX_N"/>
    <property type="match status" value="1"/>
</dbReference>
<accession>A7RLU1</accession>
<feature type="domain" description="Fe2OG dioxygenase" evidence="2">
    <location>
        <begin position="156"/>
        <end position="244"/>
    </location>
</feature>
<protein>
    <recommendedName>
        <fullName evidence="2">Fe2OG dioxygenase domain-containing protein</fullName>
    </recommendedName>
</protein>
<name>A7RLU1_NEMVE</name>
<evidence type="ECO:0000313" key="3">
    <source>
        <dbReference type="EMBL" id="EDO47482.1"/>
    </source>
</evidence>
<dbReference type="eggNOG" id="KOG0143">
    <property type="taxonomic scope" value="Eukaryota"/>
</dbReference>
<dbReference type="GO" id="GO:0046872">
    <property type="term" value="F:metal ion binding"/>
    <property type="evidence" value="ECO:0007669"/>
    <property type="project" value="UniProtKB-KW"/>
</dbReference>
<dbReference type="AlphaFoldDB" id="A7RLU1"/>
<sequence>MKIPVIDISALLEGKEDEIPMLVDELGKACEQLGLFYITGHTIGDELIEKLSDVQSKFFALPSDVKESLGIMKSKAYRGYVKPADVKEGIYFGHEFDDETGGVMQGKNQYPPRDILPEAKEIVTEYMSKMDNLGKHLVSGLALWVFQDFFDEMFSTLFPLFAFWHYPGQDEEAAKDWGIGPHTDYGFMTLLLQDNVGGLQAKDKDGLWYDAPPKPGTLTVMIGDVVEIWSRGRYQATWHRVKNT</sequence>
<dbReference type="InterPro" id="IPR044861">
    <property type="entry name" value="IPNS-like_FE2OG_OXY"/>
</dbReference>
<dbReference type="PANTHER" id="PTHR47990">
    <property type="entry name" value="2-OXOGLUTARATE (2OG) AND FE(II)-DEPENDENT OXYGENASE SUPERFAMILY PROTEIN-RELATED"/>
    <property type="match status" value="1"/>
</dbReference>
<dbReference type="STRING" id="45351.A7RLU1"/>
<dbReference type="GO" id="GO:0016706">
    <property type="term" value="F:2-oxoglutarate-dependent dioxygenase activity"/>
    <property type="evidence" value="ECO:0000318"/>
    <property type="project" value="GO_Central"/>
</dbReference>
<keyword evidence="4" id="KW-1185">Reference proteome</keyword>
<dbReference type="InterPro" id="IPR026992">
    <property type="entry name" value="DIOX_N"/>
</dbReference>
<dbReference type="InterPro" id="IPR027443">
    <property type="entry name" value="IPNS-like_sf"/>
</dbReference>
<dbReference type="PROSITE" id="PS51471">
    <property type="entry name" value="FE2OG_OXY"/>
    <property type="match status" value="1"/>
</dbReference>
<dbReference type="Proteomes" id="UP000001593">
    <property type="component" value="Unassembled WGS sequence"/>
</dbReference>
<keyword evidence="1" id="KW-0560">Oxidoreductase</keyword>
<dbReference type="InParanoid" id="A7RLU1"/>
<dbReference type="PhylomeDB" id="A7RLU1"/>
<gene>
    <name evidence="3" type="ORF">NEMVEDRAFT_v1g86602</name>
</gene>
<feature type="non-terminal residue" evidence="3">
    <location>
        <position position="1"/>
    </location>
</feature>
<evidence type="ECO:0000259" key="2">
    <source>
        <dbReference type="PROSITE" id="PS51471"/>
    </source>
</evidence>
<organism evidence="3 4">
    <name type="scientific">Nematostella vectensis</name>
    <name type="common">Starlet sea anemone</name>
    <dbReference type="NCBI Taxonomy" id="45351"/>
    <lineage>
        <taxon>Eukaryota</taxon>
        <taxon>Metazoa</taxon>
        <taxon>Cnidaria</taxon>
        <taxon>Anthozoa</taxon>
        <taxon>Hexacorallia</taxon>
        <taxon>Actiniaria</taxon>
        <taxon>Edwardsiidae</taxon>
        <taxon>Nematostella</taxon>
    </lineage>
</organism>
<keyword evidence="1" id="KW-0408">Iron</keyword>
<keyword evidence="1" id="KW-0479">Metal-binding</keyword>
<dbReference type="InterPro" id="IPR005123">
    <property type="entry name" value="Oxoglu/Fe-dep_dioxygenase_dom"/>
</dbReference>
<dbReference type="Pfam" id="PF03171">
    <property type="entry name" value="2OG-FeII_Oxy"/>
    <property type="match status" value="1"/>
</dbReference>
<dbReference type="OMA" id="ARETGFF"/>
<evidence type="ECO:0000256" key="1">
    <source>
        <dbReference type="RuleBase" id="RU003682"/>
    </source>
</evidence>